<keyword evidence="4 12" id="KW-0812">Transmembrane</keyword>
<keyword evidence="6" id="KW-0931">ER-Golgi transport</keyword>
<evidence type="ECO:0008006" key="15">
    <source>
        <dbReference type="Google" id="ProtNLM"/>
    </source>
</evidence>
<dbReference type="GO" id="GO:0031201">
    <property type="term" value="C:SNARE complex"/>
    <property type="evidence" value="ECO:0007669"/>
    <property type="project" value="TreeGrafter"/>
</dbReference>
<keyword evidence="8 12" id="KW-1133">Transmembrane helix</keyword>
<feature type="compositionally biased region" description="Polar residues" evidence="11">
    <location>
        <begin position="250"/>
        <end position="260"/>
    </location>
</feature>
<feature type="compositionally biased region" description="Low complexity" evidence="11">
    <location>
        <begin position="192"/>
        <end position="227"/>
    </location>
</feature>
<evidence type="ECO:0000256" key="5">
    <source>
        <dbReference type="ARBA" id="ARBA00022824"/>
    </source>
</evidence>
<comment type="subcellular location">
    <subcellularLocation>
        <location evidence="1">Endoplasmic reticulum membrane</location>
        <topology evidence="1">Single-pass type IV membrane protein</topology>
    </subcellularLocation>
</comment>
<evidence type="ECO:0000313" key="13">
    <source>
        <dbReference type="EMBL" id="KAK3301580.1"/>
    </source>
</evidence>
<feature type="compositionally biased region" description="Polar residues" evidence="11">
    <location>
        <begin position="138"/>
        <end position="147"/>
    </location>
</feature>
<accession>A0AAJ0LXT2</accession>
<dbReference type="RefSeq" id="XP_062717360.1">
    <property type="nucleotide sequence ID" value="XM_062867256.1"/>
</dbReference>
<feature type="compositionally biased region" description="Pro residues" evidence="11">
    <location>
        <begin position="228"/>
        <end position="241"/>
    </location>
</feature>
<gene>
    <name evidence="13" type="ORF">B0T15DRAFT_497300</name>
</gene>
<dbReference type="GO" id="GO:0006890">
    <property type="term" value="P:retrograde vesicle-mediated transport, Golgi to endoplasmic reticulum"/>
    <property type="evidence" value="ECO:0007669"/>
    <property type="project" value="TreeGrafter"/>
</dbReference>
<evidence type="ECO:0000256" key="4">
    <source>
        <dbReference type="ARBA" id="ARBA00022692"/>
    </source>
</evidence>
<name>A0AAJ0LXT2_9PEZI</name>
<feature type="transmembrane region" description="Helical" evidence="12">
    <location>
        <begin position="350"/>
        <end position="368"/>
    </location>
</feature>
<dbReference type="PANTHER" id="PTHR13050">
    <property type="entry name" value="USE1-LIKE PROTEIN"/>
    <property type="match status" value="1"/>
</dbReference>
<proteinExistence type="inferred from homology"/>
<evidence type="ECO:0000256" key="6">
    <source>
        <dbReference type="ARBA" id="ARBA00022892"/>
    </source>
</evidence>
<keyword evidence="7" id="KW-0653">Protein transport</keyword>
<comment type="caution">
    <text evidence="13">The sequence shown here is derived from an EMBL/GenBank/DDBJ whole genome shotgun (WGS) entry which is preliminary data.</text>
</comment>
<keyword evidence="5" id="KW-0256">Endoplasmic reticulum</keyword>
<evidence type="ECO:0000256" key="11">
    <source>
        <dbReference type="SAM" id="MobiDB-lite"/>
    </source>
</evidence>
<dbReference type="AlphaFoldDB" id="A0AAJ0LXT2"/>
<keyword evidence="10" id="KW-0175">Coiled coil</keyword>
<feature type="coiled-coil region" evidence="10">
    <location>
        <begin position="52"/>
        <end position="102"/>
    </location>
</feature>
<evidence type="ECO:0000256" key="3">
    <source>
        <dbReference type="ARBA" id="ARBA00022448"/>
    </source>
</evidence>
<sequence length="373" mass="40618">MARLIHSVPVAPIPRHAEPLTDLTLLLNRLQRTILHADAEREARLRDSEFEREKARANVNYARSLLTKLEQEALAVKIVGRRQETQADLVRKRELLDQISERLSDLAEFAAAAGHGSGTVEEDTSDGEDILADIIATPSESMNSSRSPDMPPEEPNEASSDQAAEPPNPPSPPPPSRPQKTQDVSPRPAQSTTSIAPQQATPTATTITSQTLRSRQSEPTPSSTQPQGPIPPQQQPQPPQPRATSTSSSLFSNRPTTQTTDLAAISTTEAILDHQRAEQDALSESILKLAAQLKASSQAFSASLEEDKEVVERAGKGMSKTSGNMEGVSRKMGMLTRMTEGEGWLGRMRLYVLVYGLMLVLVVVVFGLPKLRF</sequence>
<comment type="similarity">
    <text evidence="2">Belongs to the USE1 family.</text>
</comment>
<organism evidence="13 14">
    <name type="scientific">Chaetomium strumarium</name>
    <dbReference type="NCBI Taxonomy" id="1170767"/>
    <lineage>
        <taxon>Eukaryota</taxon>
        <taxon>Fungi</taxon>
        <taxon>Dikarya</taxon>
        <taxon>Ascomycota</taxon>
        <taxon>Pezizomycotina</taxon>
        <taxon>Sordariomycetes</taxon>
        <taxon>Sordariomycetidae</taxon>
        <taxon>Sordariales</taxon>
        <taxon>Chaetomiaceae</taxon>
        <taxon>Chaetomium</taxon>
    </lineage>
</organism>
<dbReference type="GO" id="GO:0005484">
    <property type="term" value="F:SNAP receptor activity"/>
    <property type="evidence" value="ECO:0007669"/>
    <property type="project" value="TreeGrafter"/>
</dbReference>
<evidence type="ECO:0000256" key="10">
    <source>
        <dbReference type="SAM" id="Coils"/>
    </source>
</evidence>
<dbReference type="EMBL" id="JAUDZG010000008">
    <property type="protein sequence ID" value="KAK3301580.1"/>
    <property type="molecule type" value="Genomic_DNA"/>
</dbReference>
<feature type="compositionally biased region" description="Pro residues" evidence="11">
    <location>
        <begin position="166"/>
        <end position="177"/>
    </location>
</feature>
<dbReference type="GeneID" id="87886085"/>
<reference evidence="13" key="1">
    <citation type="journal article" date="2023" name="Mol. Phylogenet. Evol.">
        <title>Genome-scale phylogeny and comparative genomics of the fungal order Sordariales.</title>
        <authorList>
            <person name="Hensen N."/>
            <person name="Bonometti L."/>
            <person name="Westerberg I."/>
            <person name="Brannstrom I.O."/>
            <person name="Guillou S."/>
            <person name="Cros-Aarteil S."/>
            <person name="Calhoun S."/>
            <person name="Haridas S."/>
            <person name="Kuo A."/>
            <person name="Mondo S."/>
            <person name="Pangilinan J."/>
            <person name="Riley R."/>
            <person name="LaButti K."/>
            <person name="Andreopoulos B."/>
            <person name="Lipzen A."/>
            <person name="Chen C."/>
            <person name="Yan M."/>
            <person name="Daum C."/>
            <person name="Ng V."/>
            <person name="Clum A."/>
            <person name="Steindorff A."/>
            <person name="Ohm R.A."/>
            <person name="Martin F."/>
            <person name="Silar P."/>
            <person name="Natvig D.O."/>
            <person name="Lalanne C."/>
            <person name="Gautier V."/>
            <person name="Ament-Velasquez S.L."/>
            <person name="Kruys A."/>
            <person name="Hutchinson M.I."/>
            <person name="Powell A.J."/>
            <person name="Barry K."/>
            <person name="Miller A.N."/>
            <person name="Grigoriev I.V."/>
            <person name="Debuchy R."/>
            <person name="Gladieux P."/>
            <person name="Hiltunen Thoren M."/>
            <person name="Johannesson H."/>
        </authorList>
    </citation>
    <scope>NUCLEOTIDE SEQUENCE</scope>
    <source>
        <strain evidence="13">CBS 333.67</strain>
    </source>
</reference>
<evidence type="ECO:0000256" key="7">
    <source>
        <dbReference type="ARBA" id="ARBA00022927"/>
    </source>
</evidence>
<dbReference type="GO" id="GO:0005789">
    <property type="term" value="C:endoplasmic reticulum membrane"/>
    <property type="evidence" value="ECO:0007669"/>
    <property type="project" value="UniProtKB-SubCell"/>
</dbReference>
<reference evidence="13" key="2">
    <citation type="submission" date="2023-06" db="EMBL/GenBank/DDBJ databases">
        <authorList>
            <consortium name="Lawrence Berkeley National Laboratory"/>
            <person name="Mondo S.J."/>
            <person name="Hensen N."/>
            <person name="Bonometti L."/>
            <person name="Westerberg I."/>
            <person name="Brannstrom I.O."/>
            <person name="Guillou S."/>
            <person name="Cros-Aarteil S."/>
            <person name="Calhoun S."/>
            <person name="Haridas S."/>
            <person name="Kuo A."/>
            <person name="Pangilinan J."/>
            <person name="Riley R."/>
            <person name="Labutti K."/>
            <person name="Andreopoulos B."/>
            <person name="Lipzen A."/>
            <person name="Chen C."/>
            <person name="Yanf M."/>
            <person name="Daum C."/>
            <person name="Ng V."/>
            <person name="Clum A."/>
            <person name="Steindorff A."/>
            <person name="Ohm R."/>
            <person name="Martin F."/>
            <person name="Silar P."/>
            <person name="Natvig D."/>
            <person name="Lalanne C."/>
            <person name="Gautier V."/>
            <person name="Ament-Velasquez S.L."/>
            <person name="Kruys A."/>
            <person name="Hutchinson M.I."/>
            <person name="Powell A.J."/>
            <person name="Barry K."/>
            <person name="Miller A.N."/>
            <person name="Grigoriev I.V."/>
            <person name="Debuchy R."/>
            <person name="Gladieux P."/>
            <person name="Thoren M.H."/>
            <person name="Johannesson H."/>
        </authorList>
    </citation>
    <scope>NUCLEOTIDE SEQUENCE</scope>
    <source>
        <strain evidence="13">CBS 333.67</strain>
    </source>
</reference>
<feature type="region of interest" description="Disordered" evidence="11">
    <location>
        <begin position="137"/>
        <end position="260"/>
    </location>
</feature>
<evidence type="ECO:0000256" key="12">
    <source>
        <dbReference type="SAM" id="Phobius"/>
    </source>
</evidence>
<evidence type="ECO:0000256" key="8">
    <source>
        <dbReference type="ARBA" id="ARBA00022989"/>
    </source>
</evidence>
<keyword evidence="3" id="KW-0813">Transport</keyword>
<dbReference type="InterPro" id="IPR019150">
    <property type="entry name" value="Vesicle_transport_protein_Use1"/>
</dbReference>
<dbReference type="GO" id="GO:0015031">
    <property type="term" value="P:protein transport"/>
    <property type="evidence" value="ECO:0007669"/>
    <property type="project" value="UniProtKB-KW"/>
</dbReference>
<evidence type="ECO:0000256" key="2">
    <source>
        <dbReference type="ARBA" id="ARBA00007891"/>
    </source>
</evidence>
<keyword evidence="9 12" id="KW-0472">Membrane</keyword>
<evidence type="ECO:0000313" key="14">
    <source>
        <dbReference type="Proteomes" id="UP001273166"/>
    </source>
</evidence>
<dbReference type="Proteomes" id="UP001273166">
    <property type="component" value="Unassembled WGS sequence"/>
</dbReference>
<evidence type="ECO:0000256" key="1">
    <source>
        <dbReference type="ARBA" id="ARBA00004163"/>
    </source>
</evidence>
<dbReference type="PANTHER" id="PTHR13050:SF7">
    <property type="entry name" value="VESICLE TRANSPORT PROTEIN USE1"/>
    <property type="match status" value="1"/>
</dbReference>
<feature type="compositionally biased region" description="Polar residues" evidence="11">
    <location>
        <begin position="179"/>
        <end position="191"/>
    </location>
</feature>
<keyword evidence="14" id="KW-1185">Reference proteome</keyword>
<protein>
    <recommendedName>
        <fullName evidence="15">Synaptobrevin</fullName>
    </recommendedName>
</protein>
<evidence type="ECO:0000256" key="9">
    <source>
        <dbReference type="ARBA" id="ARBA00023136"/>
    </source>
</evidence>